<evidence type="ECO:0000313" key="4">
    <source>
        <dbReference type="Proteomes" id="UP001595685"/>
    </source>
</evidence>
<dbReference type="EC" id="2.1.1.-" evidence="3"/>
<dbReference type="Proteomes" id="UP001595685">
    <property type="component" value="Unassembled WGS sequence"/>
</dbReference>
<protein>
    <submittedName>
        <fullName evidence="3">Class I SAM-dependent methyltransferase</fullName>
        <ecNumber evidence="3">2.1.1.-</ecNumber>
    </submittedName>
</protein>
<dbReference type="PANTHER" id="PTHR43591:SF24">
    <property type="entry name" value="2-METHOXY-6-POLYPRENYL-1,4-BENZOQUINOL METHYLASE, MITOCHONDRIAL"/>
    <property type="match status" value="1"/>
</dbReference>
<feature type="domain" description="Methyltransferase type 11" evidence="2">
    <location>
        <begin position="51"/>
        <end position="140"/>
    </location>
</feature>
<dbReference type="GO" id="GO:0032259">
    <property type="term" value="P:methylation"/>
    <property type="evidence" value="ECO:0007669"/>
    <property type="project" value="UniProtKB-KW"/>
</dbReference>
<accession>A0ABV7WDP9</accession>
<dbReference type="InterPro" id="IPR029063">
    <property type="entry name" value="SAM-dependent_MTases_sf"/>
</dbReference>
<reference evidence="4" key="1">
    <citation type="journal article" date="2019" name="Int. J. Syst. Evol. Microbiol.">
        <title>The Global Catalogue of Microorganisms (GCM) 10K type strain sequencing project: providing services to taxonomists for standard genome sequencing and annotation.</title>
        <authorList>
            <consortium name="The Broad Institute Genomics Platform"/>
            <consortium name="The Broad Institute Genome Sequencing Center for Infectious Disease"/>
            <person name="Wu L."/>
            <person name="Ma J."/>
        </authorList>
    </citation>
    <scope>NUCLEOTIDE SEQUENCE [LARGE SCALE GENOMIC DNA]</scope>
    <source>
        <strain evidence="4">NCAIM B.02333</strain>
    </source>
</reference>
<evidence type="ECO:0000313" key="3">
    <source>
        <dbReference type="EMBL" id="MFC3687602.1"/>
    </source>
</evidence>
<feature type="region of interest" description="Disordered" evidence="1">
    <location>
        <begin position="213"/>
        <end position="237"/>
    </location>
</feature>
<evidence type="ECO:0000259" key="2">
    <source>
        <dbReference type="Pfam" id="PF08241"/>
    </source>
</evidence>
<proteinExistence type="predicted"/>
<dbReference type="Pfam" id="PF08241">
    <property type="entry name" value="Methyltransf_11"/>
    <property type="match status" value="1"/>
</dbReference>
<keyword evidence="3" id="KW-0489">Methyltransferase</keyword>
<evidence type="ECO:0000256" key="1">
    <source>
        <dbReference type="SAM" id="MobiDB-lite"/>
    </source>
</evidence>
<keyword evidence="4" id="KW-1185">Reference proteome</keyword>
<dbReference type="InterPro" id="IPR013216">
    <property type="entry name" value="Methyltransf_11"/>
</dbReference>
<dbReference type="GO" id="GO:0008168">
    <property type="term" value="F:methyltransferase activity"/>
    <property type="evidence" value="ECO:0007669"/>
    <property type="project" value="UniProtKB-KW"/>
</dbReference>
<organism evidence="3 4">
    <name type="scientific">Aquipuribacter hungaricus</name>
    <dbReference type="NCBI Taxonomy" id="545624"/>
    <lineage>
        <taxon>Bacteria</taxon>
        <taxon>Bacillati</taxon>
        <taxon>Actinomycetota</taxon>
        <taxon>Actinomycetes</taxon>
        <taxon>Micrococcales</taxon>
        <taxon>Intrasporangiaceae</taxon>
        <taxon>Aquipuribacter</taxon>
    </lineage>
</organism>
<dbReference type="RefSeq" id="WP_376985385.1">
    <property type="nucleotide sequence ID" value="NZ_JBHRWW010000002.1"/>
</dbReference>
<gene>
    <name evidence="3" type="ORF">ACFOLH_04530</name>
</gene>
<dbReference type="SUPFAM" id="SSF53335">
    <property type="entry name" value="S-adenosyl-L-methionine-dependent methyltransferases"/>
    <property type="match status" value="1"/>
</dbReference>
<comment type="caution">
    <text evidence="3">The sequence shown here is derived from an EMBL/GenBank/DDBJ whole genome shotgun (WGS) entry which is preliminary data.</text>
</comment>
<feature type="compositionally biased region" description="Low complexity" evidence="1">
    <location>
        <begin position="216"/>
        <end position="237"/>
    </location>
</feature>
<name>A0ABV7WDP9_9MICO</name>
<sequence length="237" mass="24238">MPAAHRAPDAGARPDGWGALAPVYRWQEPLQRRSVTTLLRVLAPLPGERVLDVGAGTGLVCRSVPDEVRAVAAVEPSAGMLAAADLAGRAAVRADAVRLPVADGSVDVVVASWLLHVLDAGDRAAAVAEAAGVLRPGGRLGVVVPAVPRTTGQRLVRGAARRLADRRGLGAFRVPVDLPGLLTDAGLQVRHHARTGRGYLADVVVCTRAPGPRRPPAVAVSPVSPVGPAAPAPVGRA</sequence>
<dbReference type="PANTHER" id="PTHR43591">
    <property type="entry name" value="METHYLTRANSFERASE"/>
    <property type="match status" value="1"/>
</dbReference>
<keyword evidence="3" id="KW-0808">Transferase</keyword>
<dbReference type="EMBL" id="JBHRWW010000002">
    <property type="protein sequence ID" value="MFC3687602.1"/>
    <property type="molecule type" value="Genomic_DNA"/>
</dbReference>
<dbReference type="Gene3D" id="3.40.50.150">
    <property type="entry name" value="Vaccinia Virus protein VP39"/>
    <property type="match status" value="1"/>
</dbReference>